<keyword evidence="2" id="KW-0012">Acyltransferase</keyword>
<dbReference type="Gene3D" id="3.40.630.30">
    <property type="match status" value="1"/>
</dbReference>
<dbReference type="InterPro" id="IPR000182">
    <property type="entry name" value="GNAT_dom"/>
</dbReference>
<accession>A0A5J5BKH8</accession>
<evidence type="ECO:0000313" key="5">
    <source>
        <dbReference type="Proteomes" id="UP000325577"/>
    </source>
</evidence>
<dbReference type="AlphaFoldDB" id="A0A5J5BKH8"/>
<protein>
    <recommendedName>
        <fullName evidence="3">N-acetyltransferase domain-containing protein</fullName>
    </recommendedName>
</protein>
<dbReference type="GO" id="GO:0031416">
    <property type="term" value="C:NatB complex"/>
    <property type="evidence" value="ECO:0007669"/>
    <property type="project" value="TreeGrafter"/>
</dbReference>
<dbReference type="PANTHER" id="PTHR45910:SF1">
    <property type="entry name" value="N-ALPHA-ACETYLTRANSFERASE 20"/>
    <property type="match status" value="1"/>
</dbReference>
<evidence type="ECO:0000256" key="2">
    <source>
        <dbReference type="ARBA" id="ARBA00023315"/>
    </source>
</evidence>
<dbReference type="PANTHER" id="PTHR45910">
    <property type="entry name" value="N-ALPHA-ACETYLTRANSFERASE 20"/>
    <property type="match status" value="1"/>
</dbReference>
<dbReference type="InterPro" id="IPR051646">
    <property type="entry name" value="NatB_acetyltransferase_subunit"/>
</dbReference>
<dbReference type="Proteomes" id="UP000325577">
    <property type="component" value="Linkage Group LG11"/>
</dbReference>
<keyword evidence="1" id="KW-0808">Transferase</keyword>
<proteinExistence type="predicted"/>
<dbReference type="EMBL" id="CM018034">
    <property type="protein sequence ID" value="KAA8543244.1"/>
    <property type="molecule type" value="Genomic_DNA"/>
</dbReference>
<keyword evidence="5" id="KW-1185">Reference proteome</keyword>
<gene>
    <name evidence="4" type="ORF">F0562_021261</name>
</gene>
<dbReference type="InterPro" id="IPR016181">
    <property type="entry name" value="Acyl_CoA_acyltransferase"/>
</dbReference>
<sequence length="114" mass="13040">MNLLEDISDKIDEAYFVDLFVRASNTPAIKMYKKLGYVIYRQVLRYYSGDEGGLDMRKADVEKKSIIPLQRPIFRVDANSIQGMDMDIMFSTVHVKKLPLHIHSFSLIGEAVAV</sequence>
<evidence type="ECO:0000256" key="1">
    <source>
        <dbReference type="ARBA" id="ARBA00022679"/>
    </source>
</evidence>
<name>A0A5J5BKH8_9ASTE</name>
<reference evidence="4 5" key="1">
    <citation type="submission" date="2019-09" db="EMBL/GenBank/DDBJ databases">
        <title>A chromosome-level genome assembly of the Chinese tupelo Nyssa sinensis.</title>
        <authorList>
            <person name="Yang X."/>
            <person name="Kang M."/>
            <person name="Yang Y."/>
            <person name="Xiong H."/>
            <person name="Wang M."/>
            <person name="Zhang Z."/>
            <person name="Wang Z."/>
            <person name="Wu H."/>
            <person name="Ma T."/>
            <person name="Liu J."/>
            <person name="Xi Z."/>
        </authorList>
    </citation>
    <scope>NUCLEOTIDE SEQUENCE [LARGE SCALE GENOMIC DNA]</scope>
    <source>
        <strain evidence="4">J267</strain>
        <tissue evidence="4">Leaf</tissue>
    </source>
</reference>
<dbReference type="GO" id="GO:0004596">
    <property type="term" value="F:protein-N-terminal amino-acid acetyltransferase activity"/>
    <property type="evidence" value="ECO:0007669"/>
    <property type="project" value="TreeGrafter"/>
</dbReference>
<dbReference type="SUPFAM" id="SSF55729">
    <property type="entry name" value="Acyl-CoA N-acyltransferases (Nat)"/>
    <property type="match status" value="1"/>
</dbReference>
<dbReference type="PROSITE" id="PS51186">
    <property type="entry name" value="GNAT"/>
    <property type="match status" value="1"/>
</dbReference>
<evidence type="ECO:0000259" key="3">
    <source>
        <dbReference type="PROSITE" id="PS51186"/>
    </source>
</evidence>
<organism evidence="4 5">
    <name type="scientific">Nyssa sinensis</name>
    <dbReference type="NCBI Taxonomy" id="561372"/>
    <lineage>
        <taxon>Eukaryota</taxon>
        <taxon>Viridiplantae</taxon>
        <taxon>Streptophyta</taxon>
        <taxon>Embryophyta</taxon>
        <taxon>Tracheophyta</taxon>
        <taxon>Spermatophyta</taxon>
        <taxon>Magnoliopsida</taxon>
        <taxon>eudicotyledons</taxon>
        <taxon>Gunneridae</taxon>
        <taxon>Pentapetalae</taxon>
        <taxon>asterids</taxon>
        <taxon>Cornales</taxon>
        <taxon>Nyssaceae</taxon>
        <taxon>Nyssa</taxon>
    </lineage>
</organism>
<evidence type="ECO:0000313" key="4">
    <source>
        <dbReference type="EMBL" id="KAA8543244.1"/>
    </source>
</evidence>
<feature type="domain" description="N-acetyltransferase" evidence="3">
    <location>
        <begin position="1"/>
        <end position="61"/>
    </location>
</feature>
<dbReference type="OrthoDB" id="981717at2759"/>